<protein>
    <submittedName>
        <fullName evidence="1">Uncharacterized protein</fullName>
    </submittedName>
</protein>
<dbReference type="HOGENOM" id="CLU_3119892_0_0_5"/>
<proteinExistence type="predicted"/>
<organism evidence="1 2">
    <name type="scientific">Midichloria mitochondrii (strain IricVA)</name>
    <dbReference type="NCBI Taxonomy" id="696127"/>
    <lineage>
        <taxon>Bacteria</taxon>
        <taxon>Pseudomonadati</taxon>
        <taxon>Pseudomonadota</taxon>
        <taxon>Alphaproteobacteria</taxon>
        <taxon>Rickettsiales</taxon>
        <taxon>Candidatus Midichloriaceae</taxon>
        <taxon>Candidatus Midichloria</taxon>
    </lineage>
</organism>
<gene>
    <name evidence="1" type="ordered locus">midi_00442</name>
</gene>
<sequence>MKKSKREIFIQEILLVDNKNKIALIKRKKSKYVLLLSENNNLLIDTINES</sequence>
<keyword evidence="2" id="KW-1185">Reference proteome</keyword>
<dbReference type="KEGG" id="mmn:midi_00442"/>
<dbReference type="Proteomes" id="UP000006639">
    <property type="component" value="Chromosome"/>
</dbReference>
<evidence type="ECO:0000313" key="2">
    <source>
        <dbReference type="Proteomes" id="UP000006639"/>
    </source>
</evidence>
<dbReference type="AlphaFoldDB" id="F7XVQ0"/>
<name>F7XVQ0_MIDMI</name>
<dbReference type="EMBL" id="CP002130">
    <property type="protein sequence ID" value="AEI88749.1"/>
    <property type="molecule type" value="Genomic_DNA"/>
</dbReference>
<reference evidence="1 2" key="1">
    <citation type="journal article" date="2011" name="Mol. Biol. Evol.">
        <title>Phylogenomic evidence for the presence of a flagellum and cbb3 oxidase in the free-living mitochondrial ancestor.</title>
        <authorList>
            <person name="Sassera D."/>
            <person name="Lo N."/>
            <person name="Epis S."/>
            <person name="D'Auria G."/>
            <person name="Montagna M."/>
            <person name="Comandatore F."/>
            <person name="Horner D."/>
            <person name="Pereto J."/>
            <person name="Luciano A.M."/>
            <person name="Franciosi F."/>
            <person name="Ferri E."/>
            <person name="Crotti E."/>
            <person name="Bazzocchi C."/>
            <person name="Daffonchio D."/>
            <person name="Sacchi L."/>
            <person name="Moya A."/>
            <person name="Latorre A."/>
            <person name="Bandi C."/>
        </authorList>
    </citation>
    <scope>NUCLEOTIDE SEQUENCE [LARGE SCALE GENOMIC DNA]</scope>
    <source>
        <strain evidence="1 2">IricVA</strain>
    </source>
</reference>
<evidence type="ECO:0000313" key="1">
    <source>
        <dbReference type="EMBL" id="AEI88749.1"/>
    </source>
</evidence>
<accession>F7XVQ0</accession>
<dbReference type="STRING" id="696127.midi_00442"/>